<name>A0A9Q1IVD4_SYNKA</name>
<accession>A0A9Q1IVD4</accession>
<protein>
    <submittedName>
        <fullName evidence="1">Uncharacterized protein</fullName>
    </submittedName>
</protein>
<dbReference type="AlphaFoldDB" id="A0A9Q1IVD4"/>
<organism evidence="1 2">
    <name type="scientific">Synaphobranchus kaupii</name>
    <name type="common">Kaup's arrowtooth eel</name>
    <dbReference type="NCBI Taxonomy" id="118154"/>
    <lineage>
        <taxon>Eukaryota</taxon>
        <taxon>Metazoa</taxon>
        <taxon>Chordata</taxon>
        <taxon>Craniata</taxon>
        <taxon>Vertebrata</taxon>
        <taxon>Euteleostomi</taxon>
        <taxon>Actinopterygii</taxon>
        <taxon>Neopterygii</taxon>
        <taxon>Teleostei</taxon>
        <taxon>Anguilliformes</taxon>
        <taxon>Synaphobranchidae</taxon>
        <taxon>Synaphobranchus</taxon>
    </lineage>
</organism>
<gene>
    <name evidence="1" type="ORF">SKAU_G00215680</name>
</gene>
<dbReference type="EMBL" id="JAINUF010000007">
    <property type="protein sequence ID" value="KAJ8354001.1"/>
    <property type="molecule type" value="Genomic_DNA"/>
</dbReference>
<evidence type="ECO:0000313" key="1">
    <source>
        <dbReference type="EMBL" id="KAJ8354001.1"/>
    </source>
</evidence>
<reference evidence="1" key="1">
    <citation type="journal article" date="2023" name="Science">
        <title>Genome structures resolve the early diversification of teleost fishes.</title>
        <authorList>
            <person name="Parey E."/>
            <person name="Louis A."/>
            <person name="Montfort J."/>
            <person name="Bouchez O."/>
            <person name="Roques C."/>
            <person name="Iampietro C."/>
            <person name="Lluch J."/>
            <person name="Castinel A."/>
            <person name="Donnadieu C."/>
            <person name="Desvignes T."/>
            <person name="Floi Bucao C."/>
            <person name="Jouanno E."/>
            <person name="Wen M."/>
            <person name="Mejri S."/>
            <person name="Dirks R."/>
            <person name="Jansen H."/>
            <person name="Henkel C."/>
            <person name="Chen W.J."/>
            <person name="Zahm M."/>
            <person name="Cabau C."/>
            <person name="Klopp C."/>
            <person name="Thompson A.W."/>
            <person name="Robinson-Rechavi M."/>
            <person name="Braasch I."/>
            <person name="Lecointre G."/>
            <person name="Bobe J."/>
            <person name="Postlethwait J.H."/>
            <person name="Berthelot C."/>
            <person name="Roest Crollius H."/>
            <person name="Guiguen Y."/>
        </authorList>
    </citation>
    <scope>NUCLEOTIDE SEQUENCE</scope>
    <source>
        <strain evidence="1">WJC10195</strain>
    </source>
</reference>
<proteinExistence type="predicted"/>
<dbReference type="Proteomes" id="UP001152622">
    <property type="component" value="Chromosome 7"/>
</dbReference>
<sequence>MALLRSSEMKAGSPELLRVIGGPRENMAAPEAGRRIHIPFAKNKMCWAPAPSDVSESARFIAARTPSIIAGLCGDLGLGNSPGFVKVSVRKAVCGLREGRQGTTGGDPRKF</sequence>
<evidence type="ECO:0000313" key="2">
    <source>
        <dbReference type="Proteomes" id="UP001152622"/>
    </source>
</evidence>
<keyword evidence="2" id="KW-1185">Reference proteome</keyword>
<comment type="caution">
    <text evidence="1">The sequence shown here is derived from an EMBL/GenBank/DDBJ whole genome shotgun (WGS) entry which is preliminary data.</text>
</comment>